<organism evidence="2 3">
    <name type="scientific">Ceratocystis pirilliformis</name>
    <dbReference type="NCBI Taxonomy" id="259994"/>
    <lineage>
        <taxon>Eukaryota</taxon>
        <taxon>Fungi</taxon>
        <taxon>Dikarya</taxon>
        <taxon>Ascomycota</taxon>
        <taxon>Pezizomycotina</taxon>
        <taxon>Sordariomycetes</taxon>
        <taxon>Hypocreomycetidae</taxon>
        <taxon>Microascales</taxon>
        <taxon>Ceratocystidaceae</taxon>
        <taxon>Ceratocystis</taxon>
    </lineage>
</organism>
<keyword evidence="1" id="KW-0472">Membrane</keyword>
<feature type="transmembrane region" description="Helical" evidence="1">
    <location>
        <begin position="66"/>
        <end position="86"/>
    </location>
</feature>
<evidence type="ECO:0000256" key="1">
    <source>
        <dbReference type="SAM" id="Phobius"/>
    </source>
</evidence>
<keyword evidence="1" id="KW-0812">Transmembrane</keyword>
<evidence type="ECO:0000313" key="3">
    <source>
        <dbReference type="Proteomes" id="UP001583280"/>
    </source>
</evidence>
<accession>A0ABR3YLK9</accession>
<name>A0ABR3YLK9_9PEZI</name>
<keyword evidence="3" id="KW-1185">Reference proteome</keyword>
<dbReference type="EMBL" id="JAWDJO010000224">
    <property type="protein sequence ID" value="KAL1889236.1"/>
    <property type="molecule type" value="Genomic_DNA"/>
</dbReference>
<gene>
    <name evidence="2" type="ORF">Cpir12675_005864</name>
</gene>
<protein>
    <submittedName>
        <fullName evidence="2">Uncharacterized protein</fullName>
    </submittedName>
</protein>
<keyword evidence="1" id="KW-1133">Transmembrane helix</keyword>
<proteinExistence type="predicted"/>
<dbReference type="Proteomes" id="UP001583280">
    <property type="component" value="Unassembled WGS sequence"/>
</dbReference>
<reference evidence="2 3" key="1">
    <citation type="journal article" date="2024" name="IMA Fungus">
        <title>IMA Genome - F19 : A genome assembly and annotation guide to empower mycologists, including annotated draft genome sequences of Ceratocystis pirilliformis, Diaporthe australafricana, Fusarium ophioides, Paecilomyces lecythidis, and Sporothrix stenoceras.</title>
        <authorList>
            <person name="Aylward J."/>
            <person name="Wilson A.M."/>
            <person name="Visagie C.M."/>
            <person name="Spraker J."/>
            <person name="Barnes I."/>
            <person name="Buitendag C."/>
            <person name="Ceriani C."/>
            <person name="Del Mar Angel L."/>
            <person name="du Plessis D."/>
            <person name="Fuchs T."/>
            <person name="Gasser K."/>
            <person name="Kramer D."/>
            <person name="Li W."/>
            <person name="Munsamy K."/>
            <person name="Piso A."/>
            <person name="Price J.L."/>
            <person name="Sonnekus B."/>
            <person name="Thomas C."/>
            <person name="van der Nest A."/>
            <person name="van Dijk A."/>
            <person name="van Heerden A."/>
            <person name="van Vuuren N."/>
            <person name="Yilmaz N."/>
            <person name="Duong T.A."/>
            <person name="van der Merwe N.A."/>
            <person name="Wingfield M.J."/>
            <person name="Wingfield B.D."/>
        </authorList>
    </citation>
    <scope>NUCLEOTIDE SEQUENCE [LARGE SCALE GENOMIC DNA]</scope>
    <source>
        <strain evidence="2 3">CMW 12675</strain>
    </source>
</reference>
<sequence length="247" mass="27799">MENETPCVLKETYPSKDAVEKSLKRDLKDHRKGDNQAEKLMNLCQHLFNWTWTCAMQFQFPPILLLVYYAVTAVCFALLWASLVILNDEMCIGLSPIFIYEVLMACTPVDLKSVEMLIQLAVKLANMQLSEGGLEVSLDGMLQKLFRISGTNPENAIANGSIPNHFADLGIYFAGQVHRVLCDNPQQMPLIIRYLEGIAAVQNSNDIPSQTYNPQDESHASMPSEVLPLDFQDMSYDELMLELFDTG</sequence>
<comment type="caution">
    <text evidence="2">The sequence shown here is derived from an EMBL/GenBank/DDBJ whole genome shotgun (WGS) entry which is preliminary data.</text>
</comment>
<evidence type="ECO:0000313" key="2">
    <source>
        <dbReference type="EMBL" id="KAL1889236.1"/>
    </source>
</evidence>